<dbReference type="Proteomes" id="UP001152320">
    <property type="component" value="Chromosome 20"/>
</dbReference>
<sequence>MVPHQLYNFLAWTVGSLESPVTNRRVEIDPETHRKLLAISQDIIYVASKGKEKTPKHMSLAMSVRHMTGSAQLIGLSNSFSYCVSNSVTLNHYTAIAQQEMRRGEDAVPPNIHPRCNITLVWDNNDFGEETLSDTCTTHNTNGIIVQPLLDCQQVEEGPEIPLTTKRTRERTTKPPPSRIHTMGERRQDHLQYRLRFLLSARIIFLY</sequence>
<accession>A0A9Q1BCU0</accession>
<feature type="region of interest" description="Disordered" evidence="1">
    <location>
        <begin position="161"/>
        <end position="182"/>
    </location>
</feature>
<proteinExistence type="predicted"/>
<evidence type="ECO:0000256" key="1">
    <source>
        <dbReference type="SAM" id="MobiDB-lite"/>
    </source>
</evidence>
<dbReference type="AlphaFoldDB" id="A0A9Q1BCU0"/>
<keyword evidence="3" id="KW-1185">Reference proteome</keyword>
<evidence type="ECO:0000313" key="3">
    <source>
        <dbReference type="Proteomes" id="UP001152320"/>
    </source>
</evidence>
<name>A0A9Q1BCU0_HOLLE</name>
<dbReference type="EMBL" id="JAIZAY010000020">
    <property type="protein sequence ID" value="KAJ8023016.1"/>
    <property type="molecule type" value="Genomic_DNA"/>
</dbReference>
<organism evidence="2 3">
    <name type="scientific">Holothuria leucospilota</name>
    <name type="common">Black long sea cucumber</name>
    <name type="synonym">Mertensiothuria leucospilota</name>
    <dbReference type="NCBI Taxonomy" id="206669"/>
    <lineage>
        <taxon>Eukaryota</taxon>
        <taxon>Metazoa</taxon>
        <taxon>Echinodermata</taxon>
        <taxon>Eleutherozoa</taxon>
        <taxon>Echinozoa</taxon>
        <taxon>Holothuroidea</taxon>
        <taxon>Aspidochirotacea</taxon>
        <taxon>Aspidochirotida</taxon>
        <taxon>Holothuriidae</taxon>
        <taxon>Holothuria</taxon>
    </lineage>
</organism>
<comment type="caution">
    <text evidence="2">The sequence shown here is derived from an EMBL/GenBank/DDBJ whole genome shotgun (WGS) entry which is preliminary data.</text>
</comment>
<dbReference type="OrthoDB" id="8060926at2759"/>
<reference evidence="2" key="1">
    <citation type="submission" date="2021-10" db="EMBL/GenBank/DDBJ databases">
        <title>Tropical sea cucumber genome reveals ecological adaptation and Cuvierian tubules defense mechanism.</title>
        <authorList>
            <person name="Chen T."/>
        </authorList>
    </citation>
    <scope>NUCLEOTIDE SEQUENCE</scope>
    <source>
        <strain evidence="2">Nanhai2018</strain>
        <tissue evidence="2">Muscle</tissue>
    </source>
</reference>
<evidence type="ECO:0000313" key="2">
    <source>
        <dbReference type="EMBL" id="KAJ8023016.1"/>
    </source>
</evidence>
<protein>
    <submittedName>
        <fullName evidence="2">Uncharacterized protein</fullName>
    </submittedName>
</protein>
<gene>
    <name evidence="2" type="ORF">HOLleu_38077</name>
</gene>
<dbReference type="PANTHER" id="PTHR46704:SF9">
    <property type="entry name" value="BHLH DOMAIN-CONTAINING PROTEIN"/>
    <property type="match status" value="1"/>
</dbReference>
<dbReference type="PANTHER" id="PTHR46704">
    <property type="entry name" value="CXC DOMAIN-CONTAINING PROTEIN-RELATED"/>
    <property type="match status" value="1"/>
</dbReference>